<gene>
    <name evidence="2" type="ORF">SCHCODRAFT_235166</name>
</gene>
<dbReference type="KEGG" id="scm:SCHCO_02667488"/>
<reference evidence="2 3" key="1">
    <citation type="journal article" date="2010" name="Nat. Biotechnol.">
        <title>Genome sequence of the model mushroom Schizophyllum commune.</title>
        <authorList>
            <person name="Ohm R.A."/>
            <person name="de Jong J.F."/>
            <person name="Lugones L.G."/>
            <person name="Aerts A."/>
            <person name="Kothe E."/>
            <person name="Stajich J.E."/>
            <person name="de Vries R.P."/>
            <person name="Record E."/>
            <person name="Levasseur A."/>
            <person name="Baker S.E."/>
            <person name="Bartholomew K.A."/>
            <person name="Coutinho P.M."/>
            <person name="Erdmann S."/>
            <person name="Fowler T.J."/>
            <person name="Gathman A.C."/>
            <person name="Lombard V."/>
            <person name="Henrissat B."/>
            <person name="Knabe N."/>
            <person name="Kuees U."/>
            <person name="Lilly W.W."/>
            <person name="Lindquist E."/>
            <person name="Lucas S."/>
            <person name="Magnuson J.K."/>
            <person name="Piumi F."/>
            <person name="Raudaskoski M."/>
            <person name="Salamov A."/>
            <person name="Schmutz J."/>
            <person name="Schwarze F.W.M.R."/>
            <person name="vanKuyk P.A."/>
            <person name="Horton J.S."/>
            <person name="Grigoriev I.V."/>
            <person name="Woesten H.A.B."/>
        </authorList>
    </citation>
    <scope>NUCLEOTIDE SEQUENCE [LARGE SCALE GENOMIC DNA]</scope>
    <source>
        <strain evidence="3">H4-8 / FGSC 9210</strain>
    </source>
</reference>
<dbReference type="GeneID" id="9592635"/>
<dbReference type="OMA" id="YNGHIHI"/>
<evidence type="ECO:0000256" key="1">
    <source>
        <dbReference type="SAM" id="Phobius"/>
    </source>
</evidence>
<feature type="transmembrane region" description="Helical" evidence="1">
    <location>
        <begin position="366"/>
        <end position="383"/>
    </location>
</feature>
<dbReference type="HOGENOM" id="CLU_059436_0_0_1"/>
<dbReference type="AlphaFoldDB" id="D8Q640"/>
<keyword evidence="1" id="KW-1133">Transmembrane helix</keyword>
<evidence type="ECO:0000313" key="3">
    <source>
        <dbReference type="Proteomes" id="UP000007431"/>
    </source>
</evidence>
<dbReference type="EMBL" id="GL377306">
    <property type="protein sequence ID" value="EFI97074.1"/>
    <property type="molecule type" value="Genomic_DNA"/>
</dbReference>
<keyword evidence="1" id="KW-0472">Membrane</keyword>
<evidence type="ECO:0008006" key="4">
    <source>
        <dbReference type="Google" id="ProtNLM"/>
    </source>
</evidence>
<sequence>MQNDYTKAAILSGQRDGILSLSFSARAKFIAATGYAGVSIWDVAKRQSIPTPPLPSLLSNKHVYTRSQWLYFEQSNLHVLVLGSKRGDVTLWRWCPDEAAFLFYMSDRHSPHSAEVLSIDILRRSVPCEERGRVAVSTGDNHVTVWMVDDVAHKMRQRFSIEVGTPGFCPKTVKFQAVSRTLIAFSERGGLMARFDYDTGKITGRRRDGPSVMASIATDPVQSVFAAYTGTTFEIMSLNKKERINSFQSEVPDVRLPMAIAFGEGGTVLLAGTDKGRAMLYNVTDGTILRNFKYPKGGLVQQVVTCTTKDRYYVAYAGSSIHQSADVVLYTKARSELNQKPQQNLGQRRLGKTPYWRRLVSSVWRVIYWAGVLLLLLSAYEVVKDVARIVT</sequence>
<keyword evidence="3" id="KW-1185">Reference proteome</keyword>
<dbReference type="Proteomes" id="UP000007431">
    <property type="component" value="Unassembled WGS sequence"/>
</dbReference>
<dbReference type="InParanoid" id="D8Q640"/>
<dbReference type="Gene3D" id="2.130.10.10">
    <property type="entry name" value="YVTN repeat-like/Quinoprotein amine dehydrogenase"/>
    <property type="match status" value="2"/>
</dbReference>
<dbReference type="STRING" id="578458.D8Q640"/>
<dbReference type="RefSeq" id="XP_003031977.1">
    <property type="nucleotide sequence ID" value="XM_003031931.1"/>
</dbReference>
<protein>
    <recommendedName>
        <fullName evidence="4">Anaphase-promoting complex subunit 4 WD40 domain-containing protein</fullName>
    </recommendedName>
</protein>
<dbReference type="InterPro" id="IPR015943">
    <property type="entry name" value="WD40/YVTN_repeat-like_dom_sf"/>
</dbReference>
<dbReference type="OrthoDB" id="3238562at2759"/>
<name>D8Q640_SCHCM</name>
<dbReference type="VEuPathDB" id="FungiDB:SCHCODRAFT_02667488"/>
<keyword evidence="1" id="KW-0812">Transmembrane</keyword>
<accession>D8Q640</accession>
<evidence type="ECO:0000313" key="2">
    <source>
        <dbReference type="EMBL" id="EFI97074.1"/>
    </source>
</evidence>
<organism evidence="3">
    <name type="scientific">Schizophyllum commune (strain H4-8 / FGSC 9210)</name>
    <name type="common">Split gill fungus</name>
    <dbReference type="NCBI Taxonomy" id="578458"/>
    <lineage>
        <taxon>Eukaryota</taxon>
        <taxon>Fungi</taxon>
        <taxon>Dikarya</taxon>
        <taxon>Basidiomycota</taxon>
        <taxon>Agaricomycotina</taxon>
        <taxon>Agaricomycetes</taxon>
        <taxon>Agaricomycetidae</taxon>
        <taxon>Agaricales</taxon>
        <taxon>Schizophyllaceae</taxon>
        <taxon>Schizophyllum</taxon>
    </lineage>
</organism>
<proteinExistence type="predicted"/>
<dbReference type="InterPro" id="IPR036322">
    <property type="entry name" value="WD40_repeat_dom_sf"/>
</dbReference>
<dbReference type="SUPFAM" id="SSF50978">
    <property type="entry name" value="WD40 repeat-like"/>
    <property type="match status" value="1"/>
</dbReference>